<accession>T1FRL3</accession>
<feature type="region of interest" description="Disordered" evidence="1">
    <location>
        <begin position="245"/>
        <end position="303"/>
    </location>
</feature>
<dbReference type="CTD" id="20211460"/>
<reference evidence="4" key="1">
    <citation type="submission" date="2012-12" db="EMBL/GenBank/DDBJ databases">
        <authorList>
            <person name="Hellsten U."/>
            <person name="Grimwood J."/>
            <person name="Chapman J.A."/>
            <person name="Shapiro H."/>
            <person name="Aerts A."/>
            <person name="Otillar R.P."/>
            <person name="Terry A.Y."/>
            <person name="Boore J.L."/>
            <person name="Simakov O."/>
            <person name="Marletaz F."/>
            <person name="Cho S.-J."/>
            <person name="Edsinger-Gonzales E."/>
            <person name="Havlak P."/>
            <person name="Kuo D.-H."/>
            <person name="Larsson T."/>
            <person name="Lv J."/>
            <person name="Arendt D."/>
            <person name="Savage R."/>
            <person name="Osoegawa K."/>
            <person name="de Jong P."/>
            <person name="Lindberg D.R."/>
            <person name="Seaver E.C."/>
            <person name="Weisblat D.A."/>
            <person name="Putnam N.H."/>
            <person name="Grigoriev I.V."/>
            <person name="Rokhsar D.S."/>
        </authorList>
    </citation>
    <scope>NUCLEOTIDE SEQUENCE</scope>
</reference>
<evidence type="ECO:0000313" key="2">
    <source>
        <dbReference type="EMBL" id="ESO11580.1"/>
    </source>
</evidence>
<sequence>MHKPASRRRKEYKRSQSVPSSSLLPFQLLPLPSHYLYQQHSCDCHQIMLQQQPHYCHQSQQQPQQQPSLDKLQRFQQQQYHCHSQPQYFCCLQLHQQQQQHEQQLQQQQRDQLQKQTMRHSTTTTHFNPISDVRRFSQAATSVPNYKMKFPKTTTSSLSSSSSVKNYSSDNHNDDDDVNDMNERPPNKNECAGHSWSIFNRNSFKRHAQNTFNINNNNNNRNMFTTNFKTTTNFSSGSISGCSGASCYQKRKPSSTSSATTPLASMTSANNNNNNNESTTALDHSPCPTPSPNSVKSFNRTPSSPSILFNKVKDKIREKVMEASTEWPQMAIIIQERRQKAVEEFEARLQKLQQVYHQFYTSDHSCSSAGFLRGHQRRHTQQYPLRTISSDQILFQRQLHQHQQQQQQLLYYRQRTKSESSSLMASLFRNEFDLNNSSSGSRGSKDGKQEKSLFRSSIDKIFLNKRNSSKKKNSITSILSPSSALANNATTNASNNFGNINNNNNNTSTKGNMKSGLKKNKKLHRVGGSVDVQMARSVFRRRSISDDITDNSRARNVSSGSDGVVCSNEDLMAIIEEHQIRRSMLARLTRGKTLDNECSGVEFELNSSRRMSFLYNTIKSVSNNNEEDVDEHEHVNNFNQNSSCHPSPISEKKTTEMRTAGNVNQCSKMGSSNSSADKTGASDVEYTSANSSARNAKLITLRNNKINKKIDEDVSVDVVARDDDGVDANYIRPAKPNNYGELSPNKVDAEIIGQAIQLHLEKIIKEKNNDNSCHVNTFVQAETDDDDNYNKNFISFEVIHTKKEKLKESTNAAAKTKKGSTHIFTKIFSSLSQVSGEVRD</sequence>
<dbReference type="HOGENOM" id="CLU_338671_0_0_1"/>
<proteinExistence type="predicted"/>
<evidence type="ECO:0000256" key="1">
    <source>
        <dbReference type="SAM" id="MobiDB-lite"/>
    </source>
</evidence>
<feature type="compositionally biased region" description="Low complexity" evidence="1">
    <location>
        <begin position="254"/>
        <end position="276"/>
    </location>
</feature>
<reference evidence="2 4" key="2">
    <citation type="journal article" date="2013" name="Nature">
        <title>Insights into bilaterian evolution from three spiralian genomes.</title>
        <authorList>
            <person name="Simakov O."/>
            <person name="Marletaz F."/>
            <person name="Cho S.J."/>
            <person name="Edsinger-Gonzales E."/>
            <person name="Havlak P."/>
            <person name="Hellsten U."/>
            <person name="Kuo D.H."/>
            <person name="Larsson T."/>
            <person name="Lv J."/>
            <person name="Arendt D."/>
            <person name="Savage R."/>
            <person name="Osoegawa K."/>
            <person name="de Jong P."/>
            <person name="Grimwood J."/>
            <person name="Chapman J.A."/>
            <person name="Shapiro H."/>
            <person name="Aerts A."/>
            <person name="Otillar R.P."/>
            <person name="Terry A.Y."/>
            <person name="Boore J.L."/>
            <person name="Grigoriev I.V."/>
            <person name="Lindberg D.R."/>
            <person name="Seaver E.C."/>
            <person name="Weisblat D.A."/>
            <person name="Putnam N.H."/>
            <person name="Rokhsar D.S."/>
        </authorList>
    </citation>
    <scope>NUCLEOTIDE SEQUENCE</scope>
</reference>
<dbReference type="AlphaFoldDB" id="T1FRL3"/>
<dbReference type="InParanoid" id="T1FRL3"/>
<evidence type="ECO:0000313" key="4">
    <source>
        <dbReference type="Proteomes" id="UP000015101"/>
    </source>
</evidence>
<feature type="region of interest" description="Disordered" evidence="1">
    <location>
        <begin position="149"/>
        <end position="194"/>
    </location>
</feature>
<organism evidence="3 4">
    <name type="scientific">Helobdella robusta</name>
    <name type="common">Californian leech</name>
    <dbReference type="NCBI Taxonomy" id="6412"/>
    <lineage>
        <taxon>Eukaryota</taxon>
        <taxon>Metazoa</taxon>
        <taxon>Spiralia</taxon>
        <taxon>Lophotrochozoa</taxon>
        <taxon>Annelida</taxon>
        <taxon>Clitellata</taxon>
        <taxon>Hirudinea</taxon>
        <taxon>Rhynchobdellida</taxon>
        <taxon>Glossiphoniidae</taxon>
        <taxon>Helobdella</taxon>
    </lineage>
</organism>
<protein>
    <submittedName>
        <fullName evidence="2 3">Uncharacterized protein</fullName>
    </submittedName>
</protein>
<feature type="compositionally biased region" description="Polar residues" evidence="1">
    <location>
        <begin position="292"/>
        <end position="303"/>
    </location>
</feature>
<dbReference type="EnsemblMetazoa" id="HelroT190011">
    <property type="protein sequence ID" value="HelroP190011"/>
    <property type="gene ID" value="HelroG190011"/>
</dbReference>
<evidence type="ECO:0000313" key="3">
    <source>
        <dbReference type="EnsemblMetazoa" id="HelroP190011"/>
    </source>
</evidence>
<dbReference type="Proteomes" id="UP000015101">
    <property type="component" value="Unassembled WGS sequence"/>
</dbReference>
<gene>
    <name evidence="3" type="primary">20211460</name>
    <name evidence="2" type="ORF">HELRODRAFT_190011</name>
</gene>
<dbReference type="GeneID" id="20211460"/>
<feature type="compositionally biased region" description="Low complexity" evidence="1">
    <location>
        <begin position="156"/>
        <end position="170"/>
    </location>
</feature>
<reference evidence="3" key="3">
    <citation type="submission" date="2015-06" db="UniProtKB">
        <authorList>
            <consortium name="EnsemblMetazoa"/>
        </authorList>
    </citation>
    <scope>IDENTIFICATION</scope>
</reference>
<dbReference type="KEGG" id="hro:HELRODRAFT_190011"/>
<dbReference type="EMBL" id="AMQM01002470">
    <property type="status" value="NOT_ANNOTATED_CDS"/>
    <property type="molecule type" value="Genomic_DNA"/>
</dbReference>
<dbReference type="EMBL" id="KB095812">
    <property type="protein sequence ID" value="ESO11580.1"/>
    <property type="molecule type" value="Genomic_DNA"/>
</dbReference>
<name>T1FRL3_HELRO</name>
<keyword evidence="4" id="KW-1185">Reference proteome</keyword>
<dbReference type="RefSeq" id="XP_009010068.1">
    <property type="nucleotide sequence ID" value="XM_009011820.1"/>
</dbReference>